<organism evidence="2 5">
    <name type="scientific">Favolaschia claudopus</name>
    <dbReference type="NCBI Taxonomy" id="2862362"/>
    <lineage>
        <taxon>Eukaryota</taxon>
        <taxon>Fungi</taxon>
        <taxon>Dikarya</taxon>
        <taxon>Basidiomycota</taxon>
        <taxon>Agaricomycotina</taxon>
        <taxon>Agaricomycetes</taxon>
        <taxon>Agaricomycetidae</taxon>
        <taxon>Agaricales</taxon>
        <taxon>Marasmiineae</taxon>
        <taxon>Mycenaceae</taxon>
        <taxon>Favolaschia</taxon>
    </lineage>
</organism>
<sequence length="142" mass="15056">MEQVMTSRFVKGPTGVTHQGGCKPAAETRALQRTCKASGGSAKTGNLPKTKPETGDKLLLAPAFEDKAVDTLFAGSERDKEGLGFAGQGKGGWHGGTNKLVIRNGSVLSRARSHPSPVCIWRAVAAPSDATPKNRTAYFWNF</sequence>
<dbReference type="Proteomes" id="UP001362999">
    <property type="component" value="Unassembled WGS sequence"/>
</dbReference>
<evidence type="ECO:0000256" key="1">
    <source>
        <dbReference type="SAM" id="MobiDB-lite"/>
    </source>
</evidence>
<keyword evidence="5" id="KW-1185">Reference proteome</keyword>
<evidence type="ECO:0000313" key="2">
    <source>
        <dbReference type="EMBL" id="KAK6971628.1"/>
    </source>
</evidence>
<dbReference type="EMBL" id="JAWWNJ010000059">
    <property type="protein sequence ID" value="KAK7013378.1"/>
    <property type="molecule type" value="Genomic_DNA"/>
</dbReference>
<gene>
    <name evidence="4" type="ORF">R3P38DRAFT_2786945</name>
    <name evidence="3" type="ORF">R3P38DRAFT_2788297</name>
    <name evidence="2" type="ORF">R3P38DRAFT_2813677</name>
</gene>
<dbReference type="EMBL" id="JAWWNJ010000054">
    <property type="protein sequence ID" value="KAK7015475.1"/>
    <property type="molecule type" value="Genomic_DNA"/>
</dbReference>
<dbReference type="EMBL" id="JAWWNJ010000208">
    <property type="protein sequence ID" value="KAK6971628.1"/>
    <property type="molecule type" value="Genomic_DNA"/>
</dbReference>
<protein>
    <submittedName>
        <fullName evidence="2">Uncharacterized protein</fullName>
    </submittedName>
</protein>
<evidence type="ECO:0000313" key="3">
    <source>
        <dbReference type="EMBL" id="KAK7013378.1"/>
    </source>
</evidence>
<dbReference type="AlphaFoldDB" id="A0AAV9Z4U2"/>
<reference evidence="2 5" key="1">
    <citation type="journal article" date="2024" name="J Genomics">
        <title>Draft genome sequencing and assembly of Favolaschia claudopus CIRM-BRFM 2984 isolated from oak limbs.</title>
        <authorList>
            <person name="Navarro D."/>
            <person name="Drula E."/>
            <person name="Chaduli D."/>
            <person name="Cazenave R."/>
            <person name="Ahrendt S."/>
            <person name="Wang J."/>
            <person name="Lipzen A."/>
            <person name="Daum C."/>
            <person name="Barry K."/>
            <person name="Grigoriev I.V."/>
            <person name="Favel A."/>
            <person name="Rosso M.N."/>
            <person name="Martin F."/>
        </authorList>
    </citation>
    <scope>NUCLEOTIDE SEQUENCE [LARGE SCALE GENOMIC DNA]</scope>
    <source>
        <strain evidence="2 5">CIRM-BRFM 2984</strain>
    </source>
</reference>
<feature type="region of interest" description="Disordered" evidence="1">
    <location>
        <begin position="1"/>
        <end position="24"/>
    </location>
</feature>
<accession>A0AAV9Z4U2</accession>
<name>A0AAV9Z4U2_9AGAR</name>
<proteinExistence type="predicted"/>
<evidence type="ECO:0000313" key="4">
    <source>
        <dbReference type="EMBL" id="KAK7015475.1"/>
    </source>
</evidence>
<evidence type="ECO:0000313" key="5">
    <source>
        <dbReference type="Proteomes" id="UP001362999"/>
    </source>
</evidence>
<comment type="caution">
    <text evidence="2">The sequence shown here is derived from an EMBL/GenBank/DDBJ whole genome shotgun (WGS) entry which is preliminary data.</text>
</comment>